<comment type="caution">
    <text evidence="1">The sequence shown here is derived from an EMBL/GenBank/DDBJ whole genome shotgun (WGS) entry which is preliminary data.</text>
</comment>
<gene>
    <name evidence="1" type="ORF">PSTG_18483</name>
</gene>
<keyword evidence="2" id="KW-1185">Reference proteome</keyword>
<reference evidence="2" key="1">
    <citation type="submission" date="2014-03" db="EMBL/GenBank/DDBJ databases">
        <title>The Genome Sequence of Puccinia striiformis f. sp. tritici PST-78.</title>
        <authorList>
            <consortium name="The Broad Institute Genome Sequencing Platform"/>
            <person name="Cuomo C."/>
            <person name="Hulbert S."/>
            <person name="Chen X."/>
            <person name="Walker B."/>
            <person name="Young S.K."/>
            <person name="Zeng Q."/>
            <person name="Gargeya S."/>
            <person name="Fitzgerald M."/>
            <person name="Haas B."/>
            <person name="Abouelleil A."/>
            <person name="Alvarado L."/>
            <person name="Arachchi H.M."/>
            <person name="Berlin A.M."/>
            <person name="Chapman S.B."/>
            <person name="Goldberg J."/>
            <person name="Griggs A."/>
            <person name="Gujja S."/>
            <person name="Hansen M."/>
            <person name="Howarth C."/>
            <person name="Imamovic A."/>
            <person name="Larimer J."/>
            <person name="McCowan C."/>
            <person name="Montmayeur A."/>
            <person name="Murphy C."/>
            <person name="Neiman D."/>
            <person name="Pearson M."/>
            <person name="Priest M."/>
            <person name="Roberts A."/>
            <person name="Saif S."/>
            <person name="Shea T."/>
            <person name="Sisk P."/>
            <person name="Sykes S."/>
            <person name="Wortman J."/>
            <person name="Nusbaum C."/>
            <person name="Birren B."/>
        </authorList>
    </citation>
    <scope>NUCLEOTIDE SEQUENCE [LARGE SCALE GENOMIC DNA]</scope>
    <source>
        <strain evidence="2">race PST-78</strain>
    </source>
</reference>
<evidence type="ECO:0000313" key="1">
    <source>
        <dbReference type="EMBL" id="KNE88122.1"/>
    </source>
</evidence>
<organism evidence="1 2">
    <name type="scientific">Puccinia striiformis f. sp. tritici PST-78</name>
    <dbReference type="NCBI Taxonomy" id="1165861"/>
    <lineage>
        <taxon>Eukaryota</taxon>
        <taxon>Fungi</taxon>
        <taxon>Dikarya</taxon>
        <taxon>Basidiomycota</taxon>
        <taxon>Pucciniomycotina</taxon>
        <taxon>Pucciniomycetes</taxon>
        <taxon>Pucciniales</taxon>
        <taxon>Pucciniaceae</taxon>
        <taxon>Puccinia</taxon>
    </lineage>
</organism>
<sequence length="72" mass="8391">MAAEVFFEPENEEFNLYIDNKEVKRGDKSENVIGLGFRITPEASFYHEYPDIDFDINGFVIGDLEEELKDIK</sequence>
<dbReference type="Proteomes" id="UP000054564">
    <property type="component" value="Unassembled WGS sequence"/>
</dbReference>
<protein>
    <submittedName>
        <fullName evidence="1">Uncharacterized protein</fullName>
    </submittedName>
</protein>
<proteinExistence type="predicted"/>
<evidence type="ECO:0000313" key="2">
    <source>
        <dbReference type="Proteomes" id="UP000054564"/>
    </source>
</evidence>
<accession>A0A0L0UM28</accession>
<feature type="non-terminal residue" evidence="1">
    <location>
        <position position="72"/>
    </location>
</feature>
<dbReference type="EMBL" id="AJIL01003075">
    <property type="protein sequence ID" value="KNE88122.1"/>
    <property type="molecule type" value="Genomic_DNA"/>
</dbReference>
<dbReference type="AlphaFoldDB" id="A0A0L0UM28"/>
<name>A0A0L0UM28_9BASI</name>